<feature type="repeat" description="TPR" evidence="4">
    <location>
        <begin position="127"/>
        <end position="160"/>
    </location>
</feature>
<evidence type="ECO:0000256" key="1">
    <source>
        <dbReference type="ARBA" id="ARBA00022679"/>
    </source>
</evidence>
<dbReference type="InterPro" id="IPR050482">
    <property type="entry name" value="Sensor_HK_TwoCompSys"/>
</dbReference>
<dbReference type="SUPFAM" id="SSF48452">
    <property type="entry name" value="TPR-like"/>
    <property type="match status" value="1"/>
</dbReference>
<dbReference type="CDD" id="cd16917">
    <property type="entry name" value="HATPase_UhpB-NarQ-NarX-like"/>
    <property type="match status" value="1"/>
</dbReference>
<dbReference type="PANTHER" id="PTHR24421:SF60">
    <property type="entry name" value="SENSOR HISTIDINE KINASE COMP"/>
    <property type="match status" value="1"/>
</dbReference>
<keyword evidence="5" id="KW-1133">Transmembrane helix</keyword>
<dbReference type="Gene3D" id="1.25.40.10">
    <property type="entry name" value="Tetratricopeptide repeat domain"/>
    <property type="match status" value="1"/>
</dbReference>
<protein>
    <submittedName>
        <fullName evidence="6">Tetratricopeptide repeat-containing protein</fullName>
    </submittedName>
</protein>
<evidence type="ECO:0000256" key="2">
    <source>
        <dbReference type="ARBA" id="ARBA00022777"/>
    </source>
</evidence>
<dbReference type="AlphaFoldDB" id="A0A1K2IMD6"/>
<dbReference type="OrthoDB" id="943406at2"/>
<sequence length="564" mass="65685">MKRADYINLLFFIILHSKTNTMKKLFSIFLLINLFNCNKKIDSDTNIFYDKAFEFLEKKNKDSAYVYFDKAKDIFVEKNNNAKAGKCLVNMAIISTDKGDYYGGQSISIEASKFFDENDKQQFADICSNYNNLGIASNNLKDYKNAIRFYYEAIKFTDDTPYKLIALNNIGNAYKEQKKYNPAIKIYEEILKEAKNPKTYSTVITNLATTKWQSNPFYNPEKELLKALQIRESQNDLWGQNSSHSHLADFFMNKNSEKALFHSKKMLELSKLNKSADDQAEALKKLINLDADKRLYYFKVYQSLSDSLQTARNNSKNQFALIRFDSEKLKTENAQNQNQILKQYFLVALLALALIIIIVWYRRRQKRLKQENELKIKNNQLKLSKKVHDVVANGIYQVITKIENQENIDKNEMLDELEFVYEKSRDISYEKIDLKEDEEDFGKKISKLIATFKNETVNTYVAGNDETIWKDLKSSGQEEVYQIIRELLVNMKKHSQADRVVLKFERINNFITIHYTDNGVGISGELIYKNGLTSTVSRIENVRGEIIFDTEIEKGLKITISFPI</sequence>
<organism evidence="6 7">
    <name type="scientific">Chryseobacterium limigenitum</name>
    <dbReference type="NCBI Taxonomy" id="1612149"/>
    <lineage>
        <taxon>Bacteria</taxon>
        <taxon>Pseudomonadati</taxon>
        <taxon>Bacteroidota</taxon>
        <taxon>Flavobacteriia</taxon>
        <taxon>Flavobacteriales</taxon>
        <taxon>Weeksellaceae</taxon>
        <taxon>Chryseobacterium group</taxon>
        <taxon>Chryseobacterium</taxon>
    </lineage>
</organism>
<dbReference type="PROSITE" id="PS50005">
    <property type="entry name" value="TPR"/>
    <property type="match status" value="2"/>
</dbReference>
<feature type="transmembrane region" description="Helical" evidence="5">
    <location>
        <begin position="344"/>
        <end position="361"/>
    </location>
</feature>
<reference evidence="7" key="1">
    <citation type="submission" date="2016-10" db="EMBL/GenBank/DDBJ databases">
        <authorList>
            <person name="Varghese N."/>
            <person name="Submissions S."/>
        </authorList>
    </citation>
    <scope>NUCLEOTIDE SEQUENCE [LARGE SCALE GENOMIC DNA]</scope>
    <source>
        <strain evidence="7">SUR2</strain>
    </source>
</reference>
<name>A0A1K2IMD6_9FLAO</name>
<evidence type="ECO:0000256" key="4">
    <source>
        <dbReference type="PROSITE-ProRule" id="PRU00339"/>
    </source>
</evidence>
<dbReference type="Pfam" id="PF13424">
    <property type="entry name" value="TPR_12"/>
    <property type="match status" value="1"/>
</dbReference>
<dbReference type="SUPFAM" id="SSF55874">
    <property type="entry name" value="ATPase domain of HSP90 chaperone/DNA topoisomerase II/histidine kinase"/>
    <property type="match status" value="1"/>
</dbReference>
<evidence type="ECO:0000256" key="5">
    <source>
        <dbReference type="SAM" id="Phobius"/>
    </source>
</evidence>
<evidence type="ECO:0000313" key="7">
    <source>
        <dbReference type="Proteomes" id="UP000182034"/>
    </source>
</evidence>
<dbReference type="InterPro" id="IPR019734">
    <property type="entry name" value="TPR_rpt"/>
</dbReference>
<dbReference type="Gene3D" id="3.30.565.10">
    <property type="entry name" value="Histidine kinase-like ATPase, C-terminal domain"/>
    <property type="match status" value="1"/>
</dbReference>
<dbReference type="PANTHER" id="PTHR24421">
    <property type="entry name" value="NITRATE/NITRITE SENSOR PROTEIN NARX-RELATED"/>
    <property type="match status" value="1"/>
</dbReference>
<keyword evidence="7" id="KW-1185">Reference proteome</keyword>
<keyword evidence="4" id="KW-0802">TPR repeat</keyword>
<keyword evidence="5" id="KW-0812">Transmembrane</keyword>
<gene>
    <name evidence="6" type="ORF">SAMN05216324_105150</name>
</gene>
<keyword evidence="5" id="KW-0472">Membrane</keyword>
<dbReference type="STRING" id="1612149.SAMN05216324_105150"/>
<dbReference type="InterPro" id="IPR011990">
    <property type="entry name" value="TPR-like_helical_dom_sf"/>
</dbReference>
<dbReference type="Proteomes" id="UP000182034">
    <property type="component" value="Unassembled WGS sequence"/>
</dbReference>
<evidence type="ECO:0000313" key="6">
    <source>
        <dbReference type="EMBL" id="SFZ93601.1"/>
    </source>
</evidence>
<proteinExistence type="predicted"/>
<dbReference type="EMBL" id="FPKW01000005">
    <property type="protein sequence ID" value="SFZ93601.1"/>
    <property type="molecule type" value="Genomic_DNA"/>
</dbReference>
<dbReference type="SMART" id="SM00028">
    <property type="entry name" value="TPR"/>
    <property type="match status" value="3"/>
</dbReference>
<dbReference type="InterPro" id="IPR036890">
    <property type="entry name" value="HATPase_C_sf"/>
</dbReference>
<feature type="repeat" description="TPR" evidence="4">
    <location>
        <begin position="164"/>
        <end position="197"/>
    </location>
</feature>
<accession>A0A1K2IMD6</accession>
<keyword evidence="1" id="KW-0808">Transferase</keyword>
<dbReference type="GO" id="GO:0016301">
    <property type="term" value="F:kinase activity"/>
    <property type="evidence" value="ECO:0007669"/>
    <property type="project" value="UniProtKB-KW"/>
</dbReference>
<dbReference type="GO" id="GO:0000160">
    <property type="term" value="P:phosphorelay signal transduction system"/>
    <property type="evidence" value="ECO:0007669"/>
    <property type="project" value="UniProtKB-KW"/>
</dbReference>
<keyword evidence="3" id="KW-0902">Two-component regulatory system</keyword>
<evidence type="ECO:0000256" key="3">
    <source>
        <dbReference type="ARBA" id="ARBA00023012"/>
    </source>
</evidence>
<keyword evidence="2" id="KW-0418">Kinase</keyword>